<evidence type="ECO:0000313" key="4">
    <source>
        <dbReference type="EnsemblMetazoa" id="PPAI009466-PA"/>
    </source>
</evidence>
<dbReference type="AlphaFoldDB" id="A0A1B0DM76"/>
<dbReference type="EMBL" id="AJVK01006883">
    <property type="status" value="NOT_ANNOTATED_CDS"/>
    <property type="molecule type" value="Genomic_DNA"/>
</dbReference>
<evidence type="ECO:0000256" key="1">
    <source>
        <dbReference type="SAM" id="MobiDB-lite"/>
    </source>
</evidence>
<evidence type="ECO:0000313" key="5">
    <source>
        <dbReference type="Proteomes" id="UP000092462"/>
    </source>
</evidence>
<keyword evidence="5" id="KW-1185">Reference proteome</keyword>
<feature type="transmembrane region" description="Helical" evidence="2">
    <location>
        <begin position="222"/>
        <end position="246"/>
    </location>
</feature>
<dbReference type="Proteomes" id="UP000092462">
    <property type="component" value="Unassembled WGS sequence"/>
</dbReference>
<feature type="region of interest" description="Disordered" evidence="1">
    <location>
        <begin position="264"/>
        <end position="322"/>
    </location>
</feature>
<name>A0A1B0DM76_PHLPP</name>
<dbReference type="PANTHER" id="PTHR15644:SF2">
    <property type="entry name" value="OSTEOPETROSIS-ASSOCIATED TRANSMEMBRANE PROTEIN 1"/>
    <property type="match status" value="1"/>
</dbReference>
<keyword evidence="2" id="KW-0812">Transmembrane</keyword>
<dbReference type="EnsemblMetazoa" id="PPAI009466-RA">
    <property type="protein sequence ID" value="PPAI009466-PA"/>
    <property type="gene ID" value="PPAI009466"/>
</dbReference>
<dbReference type="PANTHER" id="PTHR15644">
    <property type="entry name" value="OSTEOPETROSIS ASSOCIATED TRANSMEMBRANE PROTEIN 1"/>
    <property type="match status" value="1"/>
</dbReference>
<evidence type="ECO:0000256" key="2">
    <source>
        <dbReference type="SAM" id="Phobius"/>
    </source>
</evidence>
<dbReference type="Pfam" id="PF09777">
    <property type="entry name" value="OSTMP1"/>
    <property type="match status" value="1"/>
</dbReference>
<feature type="signal peptide" evidence="3">
    <location>
        <begin position="1"/>
        <end position="23"/>
    </location>
</feature>
<feature type="chain" id="PRO_5043512076" evidence="3">
    <location>
        <begin position="24"/>
        <end position="322"/>
    </location>
</feature>
<proteinExistence type="predicted"/>
<keyword evidence="3" id="KW-0732">Signal</keyword>
<sequence length="322" mass="36825">MKSEQFLYALVFFLGLSVESSFCQNLGSQLSRSSKDPPHPPVPCQNHLDQFERKSKDFTTIILKNAVPVTYCTKSVNDYLAFEQSYKDLTESQDKNNVSCRSLYFNVDRLGVVETMYTNLQRVWKMGFCDDCYSNTSTSTLSNTTKDFFYYWKEINDCITNSSQSDPCLKCMSHYQKLNSFFDGIKKEKGDQICFDLQDAMNRTRILWSVKLNCCRDRAPSMLSFTIISAIVGLLPGIFYIAFYFWRRHQDRFDFLSDTNSPLPEPLIPENSPLQNLPENEYEPGPSGATASTLPRSTGAIKKEKTATADESDDDLIDCNKK</sequence>
<dbReference type="VEuPathDB" id="VectorBase:PPAPM1_003846"/>
<keyword evidence="2" id="KW-0472">Membrane</keyword>
<accession>A0A1B0DM76</accession>
<keyword evidence="2" id="KW-1133">Transmembrane helix</keyword>
<organism evidence="4 5">
    <name type="scientific">Phlebotomus papatasi</name>
    <name type="common">Sandfly</name>
    <dbReference type="NCBI Taxonomy" id="29031"/>
    <lineage>
        <taxon>Eukaryota</taxon>
        <taxon>Metazoa</taxon>
        <taxon>Ecdysozoa</taxon>
        <taxon>Arthropoda</taxon>
        <taxon>Hexapoda</taxon>
        <taxon>Insecta</taxon>
        <taxon>Pterygota</taxon>
        <taxon>Neoptera</taxon>
        <taxon>Endopterygota</taxon>
        <taxon>Diptera</taxon>
        <taxon>Nematocera</taxon>
        <taxon>Psychodoidea</taxon>
        <taxon>Psychodidae</taxon>
        <taxon>Phlebotomus</taxon>
        <taxon>Phlebotomus</taxon>
    </lineage>
</organism>
<dbReference type="InterPro" id="IPR019172">
    <property type="entry name" value="Osteopetrosis-assoc_TM_1"/>
</dbReference>
<dbReference type="GO" id="GO:0005829">
    <property type="term" value="C:cytosol"/>
    <property type="evidence" value="ECO:0007669"/>
    <property type="project" value="TreeGrafter"/>
</dbReference>
<evidence type="ECO:0000256" key="3">
    <source>
        <dbReference type="SAM" id="SignalP"/>
    </source>
</evidence>
<dbReference type="VEuPathDB" id="VectorBase:PPAI009466"/>
<feature type="compositionally biased region" description="Acidic residues" evidence="1">
    <location>
        <begin position="310"/>
        <end position="322"/>
    </location>
</feature>
<protein>
    <submittedName>
        <fullName evidence="4">Uncharacterized protein</fullName>
    </submittedName>
</protein>
<reference evidence="4" key="1">
    <citation type="submission" date="2022-08" db="UniProtKB">
        <authorList>
            <consortium name="EnsemblMetazoa"/>
        </authorList>
    </citation>
    <scope>IDENTIFICATION</scope>
    <source>
        <strain evidence="4">Israel</strain>
    </source>
</reference>